<organism evidence="3 4">
    <name type="scientific">Tetrabaena socialis</name>
    <dbReference type="NCBI Taxonomy" id="47790"/>
    <lineage>
        <taxon>Eukaryota</taxon>
        <taxon>Viridiplantae</taxon>
        <taxon>Chlorophyta</taxon>
        <taxon>core chlorophytes</taxon>
        <taxon>Chlorophyceae</taxon>
        <taxon>CS clade</taxon>
        <taxon>Chlamydomonadales</taxon>
        <taxon>Tetrabaenaceae</taxon>
        <taxon>Tetrabaena</taxon>
    </lineage>
</organism>
<dbReference type="Proteomes" id="UP000236333">
    <property type="component" value="Unassembled WGS sequence"/>
</dbReference>
<evidence type="ECO:0000256" key="1">
    <source>
        <dbReference type="SAM" id="MobiDB-lite"/>
    </source>
</evidence>
<feature type="compositionally biased region" description="Low complexity" evidence="1">
    <location>
        <begin position="124"/>
        <end position="134"/>
    </location>
</feature>
<evidence type="ECO:0000313" key="3">
    <source>
        <dbReference type="EMBL" id="PNH06177.1"/>
    </source>
</evidence>
<feature type="compositionally biased region" description="Low complexity" evidence="1">
    <location>
        <begin position="142"/>
        <end position="170"/>
    </location>
</feature>
<dbReference type="EMBL" id="PGGS01000253">
    <property type="protein sequence ID" value="PNH06177.1"/>
    <property type="molecule type" value="Genomic_DNA"/>
</dbReference>
<name>A0A2J8A0Y1_9CHLO</name>
<keyword evidence="4" id="KW-1185">Reference proteome</keyword>
<dbReference type="AlphaFoldDB" id="A0A2J8A0Y1"/>
<accession>A0A2J8A0Y1</accession>
<feature type="compositionally biased region" description="Gly residues" evidence="1">
    <location>
        <begin position="190"/>
        <end position="201"/>
    </location>
</feature>
<feature type="region of interest" description="Disordered" evidence="1">
    <location>
        <begin position="308"/>
        <end position="327"/>
    </location>
</feature>
<feature type="region of interest" description="Disordered" evidence="1">
    <location>
        <begin position="124"/>
        <end position="208"/>
    </location>
</feature>
<evidence type="ECO:0000313" key="4">
    <source>
        <dbReference type="Proteomes" id="UP000236333"/>
    </source>
</evidence>
<keyword evidence="2" id="KW-0732">Signal</keyword>
<sequence>MLALTLLGLLAAGPALGQNIDYQTGPTLQSGWLAGAARWRRSARRAARARWRTCMKKRTPWTEQVRFLGKSANFQIFPNIKYADNYIQLRFSKFEERDARNRRVDKHAVPWLLLTVLQLETAEQQQQQHQAAEAARQHSASGPRWGPGPQQPRARSRLSETGTGSTSGAATGAGGGGGRGARRHSLLSETGGGGVGGGGSGPTATVIGGRRPRRQSLLAAPAAGSVWARLGASHGADAEERSTPLPSVFAAPFSADQVRSSHSAPHMGLQQQQQQQLRWEAAEGRTPPRSPSTAFYTPVRSGATVVPYDGPDGNPESHDGGAPSGGVIAFDRTSAIRAAW</sequence>
<protein>
    <submittedName>
        <fullName evidence="3">Uncharacterized protein</fullName>
    </submittedName>
</protein>
<feature type="signal peptide" evidence="2">
    <location>
        <begin position="1"/>
        <end position="17"/>
    </location>
</feature>
<feature type="chain" id="PRO_5014443528" evidence="2">
    <location>
        <begin position="18"/>
        <end position="340"/>
    </location>
</feature>
<gene>
    <name evidence="3" type="ORF">TSOC_007484</name>
</gene>
<comment type="caution">
    <text evidence="3">The sequence shown here is derived from an EMBL/GenBank/DDBJ whole genome shotgun (WGS) entry which is preliminary data.</text>
</comment>
<evidence type="ECO:0000256" key="2">
    <source>
        <dbReference type="SAM" id="SignalP"/>
    </source>
</evidence>
<proteinExistence type="predicted"/>
<reference evidence="3 4" key="1">
    <citation type="journal article" date="2017" name="Mol. Biol. Evol.">
        <title>The 4-celled Tetrabaena socialis nuclear genome reveals the essential components for genetic control of cell number at the origin of multicellularity in the volvocine lineage.</title>
        <authorList>
            <person name="Featherston J."/>
            <person name="Arakaki Y."/>
            <person name="Hanschen E.R."/>
            <person name="Ferris P.J."/>
            <person name="Michod R.E."/>
            <person name="Olson B.J.S.C."/>
            <person name="Nozaki H."/>
            <person name="Durand P.M."/>
        </authorList>
    </citation>
    <scope>NUCLEOTIDE SEQUENCE [LARGE SCALE GENOMIC DNA]</scope>
    <source>
        <strain evidence="3 4">NIES-571</strain>
    </source>
</reference>